<proteinExistence type="predicted"/>
<feature type="compositionally biased region" description="Polar residues" evidence="1">
    <location>
        <begin position="484"/>
        <end position="496"/>
    </location>
</feature>
<accession>A0A8S5MUH0</accession>
<name>A0A8S5MUH0_9CAUD</name>
<feature type="region of interest" description="Disordered" evidence="1">
    <location>
        <begin position="475"/>
        <end position="496"/>
    </location>
</feature>
<dbReference type="InterPro" id="IPR006429">
    <property type="entry name" value="Phage_lambda_portal"/>
</dbReference>
<evidence type="ECO:0000256" key="1">
    <source>
        <dbReference type="SAM" id="MobiDB-lite"/>
    </source>
</evidence>
<dbReference type="EMBL" id="BK014992">
    <property type="protein sequence ID" value="DAD85990.1"/>
    <property type="molecule type" value="Genomic_DNA"/>
</dbReference>
<reference evidence="2" key="1">
    <citation type="journal article" date="2021" name="Proc. Natl. Acad. Sci. U.S.A.">
        <title>A Catalog of Tens of Thousands of Viruses from Human Metagenomes Reveals Hidden Associations with Chronic Diseases.</title>
        <authorList>
            <person name="Tisza M.J."/>
            <person name="Buck C.B."/>
        </authorList>
    </citation>
    <scope>NUCLEOTIDE SEQUENCE</scope>
    <source>
        <strain evidence="2">Ctv1i11</strain>
    </source>
</reference>
<dbReference type="Pfam" id="PF05136">
    <property type="entry name" value="Phage_portal_2"/>
    <property type="match status" value="1"/>
</dbReference>
<dbReference type="GO" id="GO:0019068">
    <property type="term" value="P:virion assembly"/>
    <property type="evidence" value="ECO:0007669"/>
    <property type="project" value="InterPro"/>
</dbReference>
<protein>
    <submittedName>
        <fullName evidence="2">Portal protein</fullName>
    </submittedName>
</protein>
<dbReference type="GO" id="GO:0005198">
    <property type="term" value="F:structural molecule activity"/>
    <property type="evidence" value="ECO:0007669"/>
    <property type="project" value="InterPro"/>
</dbReference>
<dbReference type="NCBIfam" id="TIGR01539">
    <property type="entry name" value="portal_lambda"/>
    <property type="match status" value="1"/>
</dbReference>
<sequence length="496" mass="55219">MNILDKVIGWVSPERALNRIAAREAIRQYDAASMDRLSSDWQPAYGTAEQLATGARDLIRGRARAAEMNSDLAESVVTALIRNVIGVGIKPQAKVRSGKGKLNTNLNNKIEKAWDKWTDAENADVRGMSNFYELQSIALRRMLYDGEILVNKTAQGEYLPLSIQLIEAENIGSVSLQHGKNNIINGVEVNEYGRPVAYHVYQSDPMGLRSFDALRLTTNQAFLLFKPTRTSQLRGMSHLALVLRRIHDIDEYMDADLIAARVSACYSAFITSQNSARQTAMLHRDSKGRPNMTLAPGMVRHLSPGESIEFADPKRNAGTASEYSATQTRRISSGLGMSADIVARNISGNFSAARQNLLEDQKTFRQWQAFVIAHFCMPLWKAFIDALYLAGELPSDYLANKDKYQEVSWLAPGWSWIDPVKEVSANKEAIKSGLTTLEDVCAASGRDWEEVLEQRKLEQDRAKELGVLLDYSSELQPLMDPDSDNNVQQSQEGADG</sequence>
<evidence type="ECO:0000313" key="2">
    <source>
        <dbReference type="EMBL" id="DAD85990.1"/>
    </source>
</evidence>
<organism evidence="2">
    <name type="scientific">Myoviridae sp. ctv1i11</name>
    <dbReference type="NCBI Taxonomy" id="2826709"/>
    <lineage>
        <taxon>Viruses</taxon>
        <taxon>Duplodnaviria</taxon>
        <taxon>Heunggongvirae</taxon>
        <taxon>Uroviricota</taxon>
        <taxon>Caudoviricetes</taxon>
    </lineage>
</organism>